<gene>
    <name evidence="1" type="ORF">PILCRDRAFT_17099</name>
</gene>
<proteinExistence type="predicted"/>
<protein>
    <submittedName>
        <fullName evidence="1">Uncharacterized protein</fullName>
    </submittedName>
</protein>
<reference evidence="2" key="2">
    <citation type="submission" date="2015-01" db="EMBL/GenBank/DDBJ databases">
        <title>Evolutionary Origins and Diversification of the Mycorrhizal Mutualists.</title>
        <authorList>
            <consortium name="DOE Joint Genome Institute"/>
            <consortium name="Mycorrhizal Genomics Consortium"/>
            <person name="Kohler A."/>
            <person name="Kuo A."/>
            <person name="Nagy L.G."/>
            <person name="Floudas D."/>
            <person name="Copeland A."/>
            <person name="Barry K.W."/>
            <person name="Cichocki N."/>
            <person name="Veneault-Fourrey C."/>
            <person name="LaButti K."/>
            <person name="Lindquist E.A."/>
            <person name="Lipzen A."/>
            <person name="Lundell T."/>
            <person name="Morin E."/>
            <person name="Murat C."/>
            <person name="Riley R."/>
            <person name="Ohm R."/>
            <person name="Sun H."/>
            <person name="Tunlid A."/>
            <person name="Henrissat B."/>
            <person name="Grigoriev I.V."/>
            <person name="Hibbett D.S."/>
            <person name="Martin F."/>
        </authorList>
    </citation>
    <scope>NUCLEOTIDE SEQUENCE [LARGE SCALE GENOMIC DNA]</scope>
    <source>
        <strain evidence="2">F 1598</strain>
    </source>
</reference>
<dbReference type="HOGENOM" id="CLU_2776843_0_0_1"/>
<sequence>MGNLPDVLFQIHDFVFWWEWNVVSYGYITAFLHMGNDTIIARVKRYGYYARQPGVIVLLPTSALNSLVP</sequence>
<reference evidence="1 2" key="1">
    <citation type="submission" date="2014-04" db="EMBL/GenBank/DDBJ databases">
        <authorList>
            <consortium name="DOE Joint Genome Institute"/>
            <person name="Kuo A."/>
            <person name="Tarkka M."/>
            <person name="Buscot F."/>
            <person name="Kohler A."/>
            <person name="Nagy L.G."/>
            <person name="Floudas D."/>
            <person name="Copeland A."/>
            <person name="Barry K.W."/>
            <person name="Cichocki N."/>
            <person name="Veneault-Fourrey C."/>
            <person name="LaButti K."/>
            <person name="Lindquist E.A."/>
            <person name="Lipzen A."/>
            <person name="Lundell T."/>
            <person name="Morin E."/>
            <person name="Murat C."/>
            <person name="Sun H."/>
            <person name="Tunlid A."/>
            <person name="Henrissat B."/>
            <person name="Grigoriev I.V."/>
            <person name="Hibbett D.S."/>
            <person name="Martin F."/>
            <person name="Nordberg H.P."/>
            <person name="Cantor M.N."/>
            <person name="Hua S.X."/>
        </authorList>
    </citation>
    <scope>NUCLEOTIDE SEQUENCE [LARGE SCALE GENOMIC DNA]</scope>
    <source>
        <strain evidence="1 2">F 1598</strain>
    </source>
</reference>
<name>A0A0C3EU98_PILCF</name>
<evidence type="ECO:0000313" key="2">
    <source>
        <dbReference type="Proteomes" id="UP000054166"/>
    </source>
</evidence>
<dbReference type="AlphaFoldDB" id="A0A0C3EU98"/>
<organism evidence="1 2">
    <name type="scientific">Piloderma croceum (strain F 1598)</name>
    <dbReference type="NCBI Taxonomy" id="765440"/>
    <lineage>
        <taxon>Eukaryota</taxon>
        <taxon>Fungi</taxon>
        <taxon>Dikarya</taxon>
        <taxon>Basidiomycota</taxon>
        <taxon>Agaricomycotina</taxon>
        <taxon>Agaricomycetes</taxon>
        <taxon>Agaricomycetidae</taxon>
        <taxon>Atheliales</taxon>
        <taxon>Atheliaceae</taxon>
        <taxon>Piloderma</taxon>
    </lineage>
</organism>
<keyword evidence="2" id="KW-1185">Reference proteome</keyword>
<evidence type="ECO:0000313" key="1">
    <source>
        <dbReference type="EMBL" id="KIM71416.1"/>
    </source>
</evidence>
<accession>A0A0C3EU98</accession>
<dbReference type="Proteomes" id="UP000054166">
    <property type="component" value="Unassembled WGS sequence"/>
</dbReference>
<dbReference type="EMBL" id="KN833325">
    <property type="protein sequence ID" value="KIM71416.1"/>
    <property type="molecule type" value="Genomic_DNA"/>
</dbReference>
<dbReference type="InParanoid" id="A0A0C3EU98"/>